<proteinExistence type="predicted"/>
<organism evidence="2 3">
    <name type="scientific">Knipowitschia caucasica</name>
    <name type="common">Caucasian dwarf goby</name>
    <name type="synonym">Pomatoschistus caucasicus</name>
    <dbReference type="NCBI Taxonomy" id="637954"/>
    <lineage>
        <taxon>Eukaryota</taxon>
        <taxon>Metazoa</taxon>
        <taxon>Chordata</taxon>
        <taxon>Craniata</taxon>
        <taxon>Vertebrata</taxon>
        <taxon>Euteleostomi</taxon>
        <taxon>Actinopterygii</taxon>
        <taxon>Neopterygii</taxon>
        <taxon>Teleostei</taxon>
        <taxon>Neoteleostei</taxon>
        <taxon>Acanthomorphata</taxon>
        <taxon>Gobiaria</taxon>
        <taxon>Gobiiformes</taxon>
        <taxon>Gobioidei</taxon>
        <taxon>Gobiidae</taxon>
        <taxon>Gobiinae</taxon>
        <taxon>Knipowitschia</taxon>
    </lineage>
</organism>
<accession>A0AAV2KX09</accession>
<evidence type="ECO:0000313" key="3">
    <source>
        <dbReference type="Proteomes" id="UP001497482"/>
    </source>
</evidence>
<evidence type="ECO:0000256" key="1">
    <source>
        <dbReference type="SAM" id="MobiDB-lite"/>
    </source>
</evidence>
<reference evidence="2 3" key="1">
    <citation type="submission" date="2024-04" db="EMBL/GenBank/DDBJ databases">
        <authorList>
            <person name="Waldvogel A.-M."/>
            <person name="Schoenle A."/>
        </authorList>
    </citation>
    <scope>NUCLEOTIDE SEQUENCE [LARGE SCALE GENOMIC DNA]</scope>
</reference>
<dbReference type="Proteomes" id="UP001497482">
    <property type="component" value="Chromosome 20"/>
</dbReference>
<keyword evidence="3" id="KW-1185">Reference proteome</keyword>
<dbReference type="EMBL" id="OZ035842">
    <property type="protein sequence ID" value="CAL1594557.1"/>
    <property type="molecule type" value="Genomic_DNA"/>
</dbReference>
<dbReference type="AlphaFoldDB" id="A0AAV2KX09"/>
<name>A0AAV2KX09_KNICA</name>
<evidence type="ECO:0000313" key="2">
    <source>
        <dbReference type="EMBL" id="CAL1594557.1"/>
    </source>
</evidence>
<gene>
    <name evidence="2" type="ORF">KC01_LOCUS23510</name>
</gene>
<sequence length="245" mass="27253">MSRKHRGCTARAITRDSADSGHVGPSTLQPDLTLDTEIESNDSGVAENEDINVRRDCVLRCLSIYLNEDLDTLVKEYMEVNPLSSEEPEDTVGRVLASKSLHYAKDDSFRSNNKDACCGLSAYELQRLENIKEKEAFLSSLKIWQAAEDMRQSVKPKTHVKRSKALLVKEQFMHSPRKSLRLKEPQNLTLSEGSAHKHDIESREAEADIGEKTMGIYTVQAEVDVPGDGRFADVGVVLEGGFTDG</sequence>
<feature type="region of interest" description="Disordered" evidence="1">
    <location>
        <begin position="1"/>
        <end position="30"/>
    </location>
</feature>
<protein>
    <submittedName>
        <fullName evidence="2">Uncharacterized protein</fullName>
    </submittedName>
</protein>